<accession>A0A2M8RC08</accession>
<keyword evidence="2" id="KW-1185">Reference proteome</keyword>
<dbReference type="RefSeq" id="WP_100231763.1">
    <property type="nucleotide sequence ID" value="NZ_PGVG01000006.1"/>
</dbReference>
<reference evidence="1 2" key="1">
    <citation type="submission" date="2017-11" db="EMBL/GenBank/DDBJ databases">
        <title>Bradyrhizobium forestalis sp. nov., an efficient nitrogen-fixing bacterium isolated from nodules of forest legume species in the Amazon.</title>
        <authorList>
            <person name="Costa E.M."/>
            <person name="Guimaraes A."/>
            <person name="Carvalho T.S."/>
            <person name="Rodrigues T.L."/>
            <person name="Ribeiro P.R.A."/>
            <person name="Lebbe L."/>
            <person name="Willems A."/>
            <person name="Moreira F.M.S."/>
        </authorList>
    </citation>
    <scope>NUCLEOTIDE SEQUENCE [LARGE SCALE GENOMIC DNA]</scope>
    <source>
        <strain evidence="1 2">INPA54B</strain>
    </source>
</reference>
<sequence>MTEHPRISLAPDVLAGKPVISGTRIAVEFIIGLMADGWSEADILANYPGISREDILACLDYARDALGVERVHPTAA</sequence>
<comment type="caution">
    <text evidence="1">The sequence shown here is derived from an EMBL/GenBank/DDBJ whole genome shotgun (WGS) entry which is preliminary data.</text>
</comment>
<protein>
    <submittedName>
        <fullName evidence="1">Antitoxin</fullName>
    </submittedName>
</protein>
<dbReference type="EMBL" id="PGVG01000006">
    <property type="protein sequence ID" value="PJG55319.1"/>
    <property type="molecule type" value="Genomic_DNA"/>
</dbReference>
<name>A0A2M8RC08_9BRAD</name>
<dbReference type="OrthoDB" id="200074at2"/>
<dbReference type="Pfam" id="PF04255">
    <property type="entry name" value="DUF433"/>
    <property type="match status" value="1"/>
</dbReference>
<evidence type="ECO:0000313" key="2">
    <source>
        <dbReference type="Proteomes" id="UP000231194"/>
    </source>
</evidence>
<dbReference type="InterPro" id="IPR036388">
    <property type="entry name" value="WH-like_DNA-bd_sf"/>
</dbReference>
<dbReference type="Proteomes" id="UP000231194">
    <property type="component" value="Unassembled WGS sequence"/>
</dbReference>
<dbReference type="InterPro" id="IPR009057">
    <property type="entry name" value="Homeodomain-like_sf"/>
</dbReference>
<dbReference type="PANTHER" id="PTHR34849:SF3">
    <property type="entry name" value="SSR2962 PROTEIN"/>
    <property type="match status" value="1"/>
</dbReference>
<evidence type="ECO:0000313" key="1">
    <source>
        <dbReference type="EMBL" id="PJG55319.1"/>
    </source>
</evidence>
<dbReference type="SUPFAM" id="SSF46689">
    <property type="entry name" value="Homeodomain-like"/>
    <property type="match status" value="1"/>
</dbReference>
<proteinExistence type="predicted"/>
<dbReference type="AlphaFoldDB" id="A0A2M8RC08"/>
<organism evidence="1 2">
    <name type="scientific">Bradyrhizobium forestalis</name>
    <dbReference type="NCBI Taxonomy" id="1419263"/>
    <lineage>
        <taxon>Bacteria</taxon>
        <taxon>Pseudomonadati</taxon>
        <taxon>Pseudomonadota</taxon>
        <taxon>Alphaproteobacteria</taxon>
        <taxon>Hyphomicrobiales</taxon>
        <taxon>Nitrobacteraceae</taxon>
        <taxon>Bradyrhizobium</taxon>
    </lineage>
</organism>
<dbReference type="PANTHER" id="PTHR34849">
    <property type="entry name" value="SSL5025 PROTEIN"/>
    <property type="match status" value="1"/>
</dbReference>
<dbReference type="Gene3D" id="1.10.10.10">
    <property type="entry name" value="Winged helix-like DNA-binding domain superfamily/Winged helix DNA-binding domain"/>
    <property type="match status" value="1"/>
</dbReference>
<gene>
    <name evidence="1" type="ORF">CVM73_09625</name>
</gene>
<dbReference type="InterPro" id="IPR007367">
    <property type="entry name" value="DUF433"/>
</dbReference>